<protein>
    <submittedName>
        <fullName evidence="2">Uncharacterized protein</fullName>
    </submittedName>
</protein>
<dbReference type="Proteomes" id="UP001152523">
    <property type="component" value="Unassembled WGS sequence"/>
</dbReference>
<feature type="signal peptide" evidence="1">
    <location>
        <begin position="1"/>
        <end position="25"/>
    </location>
</feature>
<name>A0AAV0DLC3_9ASTE</name>
<comment type="caution">
    <text evidence="2">The sequence shown here is derived from an EMBL/GenBank/DDBJ whole genome shotgun (WGS) entry which is preliminary data.</text>
</comment>
<proteinExistence type="predicted"/>
<accession>A0AAV0DLC3</accession>
<reference evidence="2" key="1">
    <citation type="submission" date="2022-07" db="EMBL/GenBank/DDBJ databases">
        <authorList>
            <person name="Macas J."/>
            <person name="Novak P."/>
            <person name="Neumann P."/>
        </authorList>
    </citation>
    <scope>NUCLEOTIDE SEQUENCE</scope>
</reference>
<evidence type="ECO:0000313" key="2">
    <source>
        <dbReference type="EMBL" id="CAH9104410.1"/>
    </source>
</evidence>
<sequence length="105" mass="11828">MAGKDRKCLTLTLAHFGSLLHTVASLTTRFQETPSYLYRSSFFYHSLQRVQSRTSQSMSPLNWELQKAPESPLSRILASRATFRLGMCIADNTNSLLEVPESSKS</sequence>
<evidence type="ECO:0000256" key="1">
    <source>
        <dbReference type="SAM" id="SignalP"/>
    </source>
</evidence>
<feature type="chain" id="PRO_5043381629" evidence="1">
    <location>
        <begin position="26"/>
        <end position="105"/>
    </location>
</feature>
<dbReference type="EMBL" id="CAMAPF010000127">
    <property type="protein sequence ID" value="CAH9104410.1"/>
    <property type="molecule type" value="Genomic_DNA"/>
</dbReference>
<dbReference type="AlphaFoldDB" id="A0AAV0DLC3"/>
<organism evidence="2 3">
    <name type="scientific">Cuscuta epithymum</name>
    <dbReference type="NCBI Taxonomy" id="186058"/>
    <lineage>
        <taxon>Eukaryota</taxon>
        <taxon>Viridiplantae</taxon>
        <taxon>Streptophyta</taxon>
        <taxon>Embryophyta</taxon>
        <taxon>Tracheophyta</taxon>
        <taxon>Spermatophyta</taxon>
        <taxon>Magnoliopsida</taxon>
        <taxon>eudicotyledons</taxon>
        <taxon>Gunneridae</taxon>
        <taxon>Pentapetalae</taxon>
        <taxon>asterids</taxon>
        <taxon>lamiids</taxon>
        <taxon>Solanales</taxon>
        <taxon>Convolvulaceae</taxon>
        <taxon>Cuscuteae</taxon>
        <taxon>Cuscuta</taxon>
        <taxon>Cuscuta subgen. Cuscuta</taxon>
    </lineage>
</organism>
<keyword evidence="1" id="KW-0732">Signal</keyword>
<keyword evidence="3" id="KW-1185">Reference proteome</keyword>
<evidence type="ECO:0000313" key="3">
    <source>
        <dbReference type="Proteomes" id="UP001152523"/>
    </source>
</evidence>
<gene>
    <name evidence="2" type="ORF">CEPIT_LOCUS16789</name>
</gene>